<comment type="caution">
    <text evidence="10">The sequence shown here is derived from an EMBL/GenBank/DDBJ whole genome shotgun (WGS) entry which is preliminary data.</text>
</comment>
<feature type="compositionally biased region" description="Acidic residues" evidence="8">
    <location>
        <begin position="368"/>
        <end position="386"/>
    </location>
</feature>
<feature type="region of interest" description="Disordered" evidence="8">
    <location>
        <begin position="354"/>
        <end position="447"/>
    </location>
</feature>
<dbReference type="Pfam" id="PF26594">
    <property type="entry name" value="KH_NusA_2nd"/>
    <property type="match status" value="1"/>
</dbReference>
<organism evidence="10 11">
    <name type="scientific">Candidatus Doudnabacteria bacterium RIFCSPHIGHO2_02_FULL_46_11</name>
    <dbReference type="NCBI Taxonomy" id="1817832"/>
    <lineage>
        <taxon>Bacteria</taxon>
        <taxon>Candidatus Doudnaibacteriota</taxon>
    </lineage>
</organism>
<dbReference type="SMART" id="SM00316">
    <property type="entry name" value="S1"/>
    <property type="match status" value="1"/>
</dbReference>
<evidence type="ECO:0000313" key="10">
    <source>
        <dbReference type="EMBL" id="OGE86330.1"/>
    </source>
</evidence>
<keyword evidence="6 7" id="KW-0804">Transcription</keyword>
<dbReference type="CDD" id="cd02134">
    <property type="entry name" value="KH-II_NusA_rpt1"/>
    <property type="match status" value="1"/>
</dbReference>
<dbReference type="PANTHER" id="PTHR22648">
    <property type="entry name" value="TRANSCRIPTION TERMINATION FACTOR NUSA"/>
    <property type="match status" value="1"/>
</dbReference>
<keyword evidence="3 7" id="KW-0889">Transcription antitermination</keyword>
<reference evidence="10 11" key="1">
    <citation type="journal article" date="2016" name="Nat. Commun.">
        <title>Thousands of microbial genomes shed light on interconnected biogeochemical processes in an aquifer system.</title>
        <authorList>
            <person name="Anantharaman K."/>
            <person name="Brown C.T."/>
            <person name="Hug L.A."/>
            <person name="Sharon I."/>
            <person name="Castelle C.J."/>
            <person name="Probst A.J."/>
            <person name="Thomas B.C."/>
            <person name="Singh A."/>
            <person name="Wilkins M.J."/>
            <person name="Karaoz U."/>
            <person name="Brodie E.L."/>
            <person name="Williams K.H."/>
            <person name="Hubbard S.S."/>
            <person name="Banfield J.F."/>
        </authorList>
    </citation>
    <scope>NUCLEOTIDE SEQUENCE [LARGE SCALE GENOMIC DNA]</scope>
</reference>
<keyword evidence="4 7" id="KW-0694">RNA-binding</keyword>
<keyword evidence="1 7" id="KW-0806">Transcription termination</keyword>
<dbReference type="Pfam" id="PF13184">
    <property type="entry name" value="KH_NusA_1st"/>
    <property type="match status" value="1"/>
</dbReference>
<dbReference type="InterPro" id="IPR010213">
    <property type="entry name" value="TF_NusA"/>
</dbReference>
<dbReference type="Gene3D" id="3.30.1480.10">
    <property type="entry name" value="NusA, N-terminal domain"/>
    <property type="match status" value="1"/>
</dbReference>
<dbReference type="SMART" id="SM00322">
    <property type="entry name" value="KH"/>
    <property type="match status" value="2"/>
</dbReference>
<evidence type="ECO:0000313" key="11">
    <source>
        <dbReference type="Proteomes" id="UP000176786"/>
    </source>
</evidence>
<evidence type="ECO:0000256" key="6">
    <source>
        <dbReference type="ARBA" id="ARBA00023163"/>
    </source>
</evidence>
<dbReference type="Proteomes" id="UP000176786">
    <property type="component" value="Unassembled WGS sequence"/>
</dbReference>
<gene>
    <name evidence="7" type="primary">nusA</name>
    <name evidence="10" type="ORF">A3J48_02425</name>
</gene>
<evidence type="ECO:0000256" key="4">
    <source>
        <dbReference type="ARBA" id="ARBA00022884"/>
    </source>
</evidence>
<dbReference type="FunFam" id="3.30.300.20:FF:000005">
    <property type="entry name" value="Transcription termination/antitermination protein NusA"/>
    <property type="match status" value="1"/>
</dbReference>
<accession>A0A1F5P9I7</accession>
<evidence type="ECO:0000259" key="9">
    <source>
        <dbReference type="PROSITE" id="PS50126"/>
    </source>
</evidence>
<dbReference type="InterPro" id="IPR025249">
    <property type="entry name" value="TF_NusA_KH_1st"/>
</dbReference>
<evidence type="ECO:0000256" key="5">
    <source>
        <dbReference type="ARBA" id="ARBA00023015"/>
    </source>
</evidence>
<keyword evidence="5 7" id="KW-0805">Transcription regulation</keyword>
<evidence type="ECO:0000256" key="8">
    <source>
        <dbReference type="SAM" id="MobiDB-lite"/>
    </source>
</evidence>
<dbReference type="InterPro" id="IPR012340">
    <property type="entry name" value="NA-bd_OB-fold"/>
</dbReference>
<dbReference type="NCBIfam" id="TIGR01953">
    <property type="entry name" value="NusA"/>
    <property type="match status" value="1"/>
</dbReference>
<dbReference type="SUPFAM" id="SSF50249">
    <property type="entry name" value="Nucleic acid-binding proteins"/>
    <property type="match status" value="1"/>
</dbReference>
<feature type="compositionally biased region" description="Basic and acidic residues" evidence="8">
    <location>
        <begin position="387"/>
        <end position="406"/>
    </location>
</feature>
<dbReference type="STRING" id="1817832.A3J48_02425"/>
<dbReference type="InterPro" id="IPR058582">
    <property type="entry name" value="KH_NusA_2nd"/>
</dbReference>
<dbReference type="InterPro" id="IPR013735">
    <property type="entry name" value="TF_NusA_N"/>
</dbReference>
<comment type="similarity">
    <text evidence="7">Belongs to the NusA family.</text>
</comment>
<dbReference type="InterPro" id="IPR030842">
    <property type="entry name" value="TF_NusA_bacterial"/>
</dbReference>
<evidence type="ECO:0000256" key="1">
    <source>
        <dbReference type="ARBA" id="ARBA00022472"/>
    </source>
</evidence>
<dbReference type="Gene3D" id="2.40.50.140">
    <property type="entry name" value="Nucleic acid-binding proteins"/>
    <property type="match status" value="1"/>
</dbReference>
<dbReference type="AlphaFoldDB" id="A0A1F5P9I7"/>
<evidence type="ECO:0000256" key="2">
    <source>
        <dbReference type="ARBA" id="ARBA00022490"/>
    </source>
</evidence>
<dbReference type="GO" id="GO:0005829">
    <property type="term" value="C:cytosol"/>
    <property type="evidence" value="ECO:0007669"/>
    <property type="project" value="TreeGrafter"/>
</dbReference>
<dbReference type="CDD" id="cd04455">
    <property type="entry name" value="S1_NusA"/>
    <property type="match status" value="1"/>
</dbReference>
<dbReference type="SUPFAM" id="SSF54814">
    <property type="entry name" value="Prokaryotic type KH domain (KH-domain type II)"/>
    <property type="match status" value="2"/>
</dbReference>
<dbReference type="Gene3D" id="3.30.300.20">
    <property type="match status" value="2"/>
</dbReference>
<dbReference type="EMBL" id="MFES01000003">
    <property type="protein sequence ID" value="OGE86330.1"/>
    <property type="molecule type" value="Genomic_DNA"/>
</dbReference>
<dbReference type="Pfam" id="PF08529">
    <property type="entry name" value="NusA_N"/>
    <property type="match status" value="1"/>
</dbReference>
<protein>
    <recommendedName>
        <fullName evidence="7">Transcription termination/antitermination protein NusA</fullName>
    </recommendedName>
</protein>
<proteinExistence type="inferred from homology"/>
<evidence type="ECO:0000256" key="3">
    <source>
        <dbReference type="ARBA" id="ARBA00022814"/>
    </source>
</evidence>
<comment type="function">
    <text evidence="7">Participates in both transcription termination and antitermination.</text>
</comment>
<dbReference type="InterPro" id="IPR004087">
    <property type="entry name" value="KH_dom"/>
</dbReference>
<dbReference type="InterPro" id="IPR003029">
    <property type="entry name" value="S1_domain"/>
</dbReference>
<dbReference type="PANTHER" id="PTHR22648:SF0">
    <property type="entry name" value="TRANSCRIPTION TERMINATION_ANTITERMINATION PROTEIN NUSA"/>
    <property type="match status" value="1"/>
</dbReference>
<dbReference type="CDD" id="cd22529">
    <property type="entry name" value="KH-II_NusA_rpt2"/>
    <property type="match status" value="1"/>
</dbReference>
<evidence type="ECO:0000256" key="7">
    <source>
        <dbReference type="HAMAP-Rule" id="MF_00945"/>
    </source>
</evidence>
<dbReference type="InterPro" id="IPR036555">
    <property type="entry name" value="NusA_N_sf"/>
</dbReference>
<dbReference type="SUPFAM" id="SSF69705">
    <property type="entry name" value="Transcription factor NusA, N-terminal domain"/>
    <property type="match status" value="1"/>
</dbReference>
<comment type="subcellular location">
    <subcellularLocation>
        <location evidence="7">Cytoplasm</location>
    </subcellularLocation>
</comment>
<dbReference type="HAMAP" id="MF_00945_B">
    <property type="entry name" value="NusA_B"/>
    <property type="match status" value="1"/>
</dbReference>
<dbReference type="InterPro" id="IPR015946">
    <property type="entry name" value="KH_dom-like_a/b"/>
</dbReference>
<comment type="subunit">
    <text evidence="7">Monomer. Binds directly to the core enzyme of the DNA-dependent RNA polymerase and to nascent RNA.</text>
</comment>
<dbReference type="PROSITE" id="PS50126">
    <property type="entry name" value="S1"/>
    <property type="match status" value="1"/>
</dbReference>
<dbReference type="GO" id="GO:0031564">
    <property type="term" value="P:transcription antitermination"/>
    <property type="evidence" value="ECO:0007669"/>
    <property type="project" value="UniProtKB-UniRule"/>
</dbReference>
<dbReference type="InterPro" id="IPR009019">
    <property type="entry name" value="KH_sf_prok-type"/>
</dbReference>
<dbReference type="PROSITE" id="PS50084">
    <property type="entry name" value="KH_TYPE_1"/>
    <property type="match status" value="1"/>
</dbReference>
<keyword evidence="2 7" id="KW-0963">Cytoplasm</keyword>
<dbReference type="GO" id="GO:0006353">
    <property type="term" value="P:DNA-templated transcription termination"/>
    <property type="evidence" value="ECO:0007669"/>
    <property type="project" value="UniProtKB-UniRule"/>
</dbReference>
<dbReference type="GO" id="GO:0003723">
    <property type="term" value="F:RNA binding"/>
    <property type="evidence" value="ECO:0007669"/>
    <property type="project" value="UniProtKB-UniRule"/>
</dbReference>
<feature type="domain" description="S1 motif" evidence="9">
    <location>
        <begin position="143"/>
        <end position="207"/>
    </location>
</feature>
<dbReference type="FunFam" id="3.30.300.20:FF:000002">
    <property type="entry name" value="Transcription termination/antitermination protein NusA"/>
    <property type="match status" value="1"/>
</dbReference>
<name>A0A1F5P9I7_9BACT</name>
<sequence length="447" mass="48910">MPSEFDLALTQIADEKGIPKEEIIKMIEVALAAAFRKDYATREQNPVVEFDPVTLDSRVFDVKTITEDAELLEKEPSKYITLEEGKKINPDIEMDGEIRTEITPADGTHFGRIAAQTAKQVIMQRLREAERNAMFTEFKSRERTIVNGVVQRLEGNAVLVDMGKATGVLFPSEQIKGENYRISQRLKVLVLHVEPTAKGPKITLSRSHADIVRRLFELEVPEIYAGTVEIKAIAREAGSRSKVAVFSNQEGVDPIGACVGQRGTRVQTIMAELGGEKVDIIEWSDDPVKFISNSLSPAKIINVQLNEDEKETRVGVLEDQLSLAIGRAGQNVRLAARLTGWKIDIIGEKLGDGGALEETETAATASPDEIEEAPDSPPEEETTEGETIEKDAADTVESKEEAKQDEASDDQPMMAEADVVASEGMTPDAENVADTESDTGMGTRGTE</sequence>
<dbReference type="GO" id="GO:0003700">
    <property type="term" value="F:DNA-binding transcription factor activity"/>
    <property type="evidence" value="ECO:0007669"/>
    <property type="project" value="InterPro"/>
</dbReference>